<dbReference type="AlphaFoldDB" id="A0A845QJB5"/>
<organism evidence="1 2">
    <name type="scientific">Anaerotruncus colihominis</name>
    <dbReference type="NCBI Taxonomy" id="169435"/>
    <lineage>
        <taxon>Bacteria</taxon>
        <taxon>Bacillati</taxon>
        <taxon>Bacillota</taxon>
        <taxon>Clostridia</taxon>
        <taxon>Eubacteriales</taxon>
        <taxon>Oscillospiraceae</taxon>
        <taxon>Anaerotruncus</taxon>
    </lineage>
</organism>
<evidence type="ECO:0000313" key="2">
    <source>
        <dbReference type="Proteomes" id="UP000446866"/>
    </source>
</evidence>
<dbReference type="Proteomes" id="UP000446866">
    <property type="component" value="Unassembled WGS sequence"/>
</dbReference>
<reference evidence="1 2" key="1">
    <citation type="submission" date="2018-08" db="EMBL/GenBank/DDBJ databases">
        <title>Murine metabolic-syndrome-specific gut microbial biobank.</title>
        <authorList>
            <person name="Liu C."/>
        </authorList>
    </citation>
    <scope>NUCLEOTIDE SEQUENCE [LARGE SCALE GENOMIC DNA]</scope>
    <source>
        <strain evidence="1 2">28</strain>
    </source>
</reference>
<gene>
    <name evidence="1" type="ORF">D0435_11475</name>
</gene>
<proteinExistence type="predicted"/>
<dbReference type="EMBL" id="QXWK01000021">
    <property type="protein sequence ID" value="NBH62272.1"/>
    <property type="molecule type" value="Genomic_DNA"/>
</dbReference>
<dbReference type="RefSeq" id="WP_160202556.1">
    <property type="nucleotide sequence ID" value="NZ_QXWK01000021.1"/>
</dbReference>
<name>A0A845QJB5_9FIRM</name>
<keyword evidence="2" id="KW-1185">Reference proteome</keyword>
<accession>A0A845QJB5</accession>
<evidence type="ECO:0000313" key="1">
    <source>
        <dbReference type="EMBL" id="NBH62272.1"/>
    </source>
</evidence>
<protein>
    <submittedName>
        <fullName evidence="1">Uncharacterized protein</fullName>
    </submittedName>
</protein>
<comment type="caution">
    <text evidence="1">The sequence shown here is derived from an EMBL/GenBank/DDBJ whole genome shotgun (WGS) entry which is preliminary data.</text>
</comment>
<sequence length="260" mass="30718">MKSSKDYVQWELENQKKLCSEYRKALKGLPEGRMFMSNRGDKQYYYDAESHDYIGRVDNKEVAGKQQRYFLEKSISIMENNIKAADKYLKNFKDYMPEAVMDSLPGAYKFSTLEGLPKIVAFADGENWGNQHYDRSMKYPEHLIHKTMKGDMVRSKSELIVADILYQRRIPYHYEEPMLLGGKEIVPDFKIAVRSENRFKYLEHCGMLGDPGYCNSLVWKMQQYMRYGYVPWKDVIFTFDNMDGSIDTMTINRIIDFFFV</sequence>